<dbReference type="CDD" id="cd08432">
    <property type="entry name" value="PBP2_GcdR_TrpI_HvrB_AmpR_like"/>
    <property type="match status" value="1"/>
</dbReference>
<evidence type="ECO:0000259" key="5">
    <source>
        <dbReference type="PROSITE" id="PS50931"/>
    </source>
</evidence>
<feature type="domain" description="HTH lysR-type" evidence="5">
    <location>
        <begin position="6"/>
        <end position="63"/>
    </location>
</feature>
<organism evidence="6 7">
    <name type="scientific">Plastoroseomonas hellenica</name>
    <dbReference type="NCBI Taxonomy" id="2687306"/>
    <lineage>
        <taxon>Bacteria</taxon>
        <taxon>Pseudomonadati</taxon>
        <taxon>Pseudomonadota</taxon>
        <taxon>Alphaproteobacteria</taxon>
        <taxon>Acetobacterales</taxon>
        <taxon>Acetobacteraceae</taxon>
        <taxon>Plastoroseomonas</taxon>
    </lineage>
</organism>
<evidence type="ECO:0000256" key="1">
    <source>
        <dbReference type="ARBA" id="ARBA00009437"/>
    </source>
</evidence>
<evidence type="ECO:0000256" key="2">
    <source>
        <dbReference type="ARBA" id="ARBA00023015"/>
    </source>
</evidence>
<dbReference type="SUPFAM" id="SSF53850">
    <property type="entry name" value="Periplasmic binding protein-like II"/>
    <property type="match status" value="1"/>
</dbReference>
<dbReference type="PANTHER" id="PTHR30537">
    <property type="entry name" value="HTH-TYPE TRANSCRIPTIONAL REGULATOR"/>
    <property type="match status" value="1"/>
</dbReference>
<dbReference type="Proteomes" id="UP001196870">
    <property type="component" value="Unassembled WGS sequence"/>
</dbReference>
<keyword evidence="4" id="KW-0804">Transcription</keyword>
<dbReference type="Pfam" id="PF00126">
    <property type="entry name" value="HTH_1"/>
    <property type="match status" value="1"/>
</dbReference>
<dbReference type="SUPFAM" id="SSF46785">
    <property type="entry name" value="Winged helix' DNA-binding domain"/>
    <property type="match status" value="1"/>
</dbReference>
<dbReference type="Gene3D" id="3.40.190.10">
    <property type="entry name" value="Periplasmic binding protein-like II"/>
    <property type="match status" value="2"/>
</dbReference>
<sequence length="295" mass="33080">MSRRIPPLNPLHVFEVAARLGSFTRAAEELQVTQSAVSRQIAVLEGYLKRRLFHRDPHGITLTSDGDDYRREIAPAFARIDAATRRLLDAADANPLRLRSYSTFAAKWLLPRLPRFHASHPGIEVRLSTGIALVDFGREELDVAIQFGAGDWSGLEQRRLLGDIIQPVCSPKLLRRRNAPKVIEDLKRCTLLHTKYRRNDWHDWLEAVDGPDISETGMVLPGSVLAYQAAMEGLGVAMGQLPLLRQEIASGALVPLFDRPVTRPLAHYAVWPARRGADHRLRAFLAWLEQEAAQG</sequence>
<dbReference type="InterPro" id="IPR000847">
    <property type="entry name" value="LysR_HTH_N"/>
</dbReference>
<keyword evidence="3" id="KW-0238">DNA-binding</keyword>
<comment type="caution">
    <text evidence="6">The sequence shown here is derived from an EMBL/GenBank/DDBJ whole genome shotgun (WGS) entry which is preliminary data.</text>
</comment>
<keyword evidence="2" id="KW-0805">Transcription regulation</keyword>
<protein>
    <submittedName>
        <fullName evidence="6">Transcriptional regulator GcvA</fullName>
    </submittedName>
</protein>
<dbReference type="PRINTS" id="PR00039">
    <property type="entry name" value="HTHLYSR"/>
</dbReference>
<dbReference type="InterPro" id="IPR036390">
    <property type="entry name" value="WH_DNA-bd_sf"/>
</dbReference>
<dbReference type="NCBIfam" id="NF008352">
    <property type="entry name" value="PRK11139.1"/>
    <property type="match status" value="1"/>
</dbReference>
<dbReference type="Pfam" id="PF03466">
    <property type="entry name" value="LysR_substrate"/>
    <property type="match status" value="1"/>
</dbReference>
<evidence type="ECO:0000256" key="4">
    <source>
        <dbReference type="ARBA" id="ARBA00023163"/>
    </source>
</evidence>
<evidence type="ECO:0000313" key="7">
    <source>
        <dbReference type="Proteomes" id="UP001196870"/>
    </source>
</evidence>
<dbReference type="RefSeq" id="WP_211850349.1">
    <property type="nucleotide sequence ID" value="NZ_JAAGBB010000001.1"/>
</dbReference>
<dbReference type="PANTHER" id="PTHR30537:SF79">
    <property type="entry name" value="TRANSCRIPTIONAL REGULATOR-RELATED"/>
    <property type="match status" value="1"/>
</dbReference>
<proteinExistence type="inferred from homology"/>
<gene>
    <name evidence="6" type="primary">gcvA</name>
    <name evidence="6" type="ORF">GXW71_00700</name>
</gene>
<name>A0ABS5ERE2_9PROT</name>
<keyword evidence="7" id="KW-1185">Reference proteome</keyword>
<accession>A0ABS5ERE2</accession>
<evidence type="ECO:0000313" key="6">
    <source>
        <dbReference type="EMBL" id="MBR0662862.1"/>
    </source>
</evidence>
<dbReference type="InterPro" id="IPR058163">
    <property type="entry name" value="LysR-type_TF_proteobact-type"/>
</dbReference>
<dbReference type="EMBL" id="JAAGBB010000001">
    <property type="protein sequence ID" value="MBR0662862.1"/>
    <property type="molecule type" value="Genomic_DNA"/>
</dbReference>
<dbReference type="PROSITE" id="PS50931">
    <property type="entry name" value="HTH_LYSR"/>
    <property type="match status" value="1"/>
</dbReference>
<comment type="similarity">
    <text evidence="1">Belongs to the LysR transcriptional regulatory family.</text>
</comment>
<dbReference type="Gene3D" id="1.10.10.10">
    <property type="entry name" value="Winged helix-like DNA-binding domain superfamily/Winged helix DNA-binding domain"/>
    <property type="match status" value="1"/>
</dbReference>
<dbReference type="InterPro" id="IPR036388">
    <property type="entry name" value="WH-like_DNA-bd_sf"/>
</dbReference>
<dbReference type="InterPro" id="IPR005119">
    <property type="entry name" value="LysR_subst-bd"/>
</dbReference>
<reference evidence="7" key="1">
    <citation type="journal article" date="2021" name="Syst. Appl. Microbiol.">
        <title>Roseomonas hellenica sp. nov., isolated from roots of wild-growing Alkanna tinctoria.</title>
        <authorList>
            <person name="Rat A."/>
            <person name="Naranjo H.D."/>
            <person name="Lebbe L."/>
            <person name="Cnockaert M."/>
            <person name="Krigas N."/>
            <person name="Grigoriadou K."/>
            <person name="Maloupa E."/>
            <person name="Willems A."/>
        </authorList>
    </citation>
    <scope>NUCLEOTIDE SEQUENCE [LARGE SCALE GENOMIC DNA]</scope>
    <source>
        <strain evidence="7">LMG 31523</strain>
    </source>
</reference>
<evidence type="ECO:0000256" key="3">
    <source>
        <dbReference type="ARBA" id="ARBA00023125"/>
    </source>
</evidence>